<keyword evidence="4" id="KW-0410">Iron transport</keyword>
<reference evidence="18" key="1">
    <citation type="journal article" date="2020" name="Int. J. Syst. Evol. Microbiol.">
        <title>Alteromonas alba sp. nov., a marine bacterium isolated from the seawater of the West Pacific Ocean.</title>
        <authorList>
            <person name="Sun C."/>
            <person name="Wu Y.-H."/>
            <person name="Xamxidin M."/>
            <person name="Cheng H."/>
            <person name="Xu X.-W."/>
        </authorList>
    </citation>
    <scope>NUCLEOTIDE SEQUENCE [LARGE SCALE GENOMIC DNA]</scope>
    <source>
        <strain evidence="18">190</strain>
    </source>
</reference>
<dbReference type="InterPro" id="IPR036942">
    <property type="entry name" value="Beta-barrel_TonB_sf"/>
</dbReference>
<comment type="caution">
    <text evidence="17">The sequence shown here is derived from an EMBL/GenBank/DDBJ whole genome shotgun (WGS) entry which is preliminary data.</text>
</comment>
<sequence length="859" mass="93931">MQQPQSSHSSCCTRTLVPAMSLLATASLSASVFAQSSSAKPESGLETIEVTAQKRSQNLQEVPVAVTALSGELLAEKASFDIFDIERSVPTLSAFQSQSATNSAFAIRGIGTSSQNFGFESSVGLYVDGVYRARQNSVINDLVDIQSVEVLRGPQGSLFGKNTPSGAVVINTVNADFDGRGFFQVTAGNYNTLNISGAKSVTLIDDILAMRASGFTARRDGWVTDQTHPGKDLNNRDRSGFRLQALYTPIDAVSVRVIADYAELDERCCAALTWQSNAQANEIPGKYGTDSLIASPLIGGRVFSQAQYFDFTTALSSTPRSAMQDRGLSAEIDWQISDTLSLVSVSSLRKFDSFDYIDSDFSDGELLSTTNDSAQRAVTQELRVHYASPSLSAIAGVFYFHQRLDLDFNNMIGSDFPAFFATSAAELQPLIEGINTLSTLSGGLIAPVAPATPGGTDFPHSADQTQDSYAVFAQTDWTFLPQWSLTTGIRWTTEDKTLNGEFSEIGPGINGLPTQGQDIPNPYAAVPALTDIATALASMQMPDADSLAAIAPFQNPGWGFYFLNTASILPRPSMQESLSDDNVSGTVKISYQPNDERLIYLSWANGFKSGGINTDRIAPGFDPVFKAETSRAWELGVKQEFPDYDLRFNLALHKTDIDDFQASTFTGTGFNLQNAGSIGTKGVEFDLVWLPVASTQISLNFARTLATFDEFDNGTCWVAYTWHTGIDDPGRQNTEDPYCSRAGDRIGFEPETRYTLGLEHYIDVFSFPTTVRVDYLYTGDLFMDDTNDPYKHLDSFDLVNASWMWEMPAWDSQLIVWSKNLFDTEYVAKNGFDVPVQAGKIMAYPGMPRTWGITLRTHF</sequence>
<proteinExistence type="inferred from homology"/>
<evidence type="ECO:0000256" key="3">
    <source>
        <dbReference type="ARBA" id="ARBA00022452"/>
    </source>
</evidence>
<keyword evidence="2 11" id="KW-0813">Transport</keyword>
<name>A0A2S9V885_9ALTE</name>
<keyword evidence="14" id="KW-0732">Signal</keyword>
<keyword evidence="6" id="KW-0408">Iron</keyword>
<evidence type="ECO:0000256" key="9">
    <source>
        <dbReference type="ARBA" id="ARBA00023136"/>
    </source>
</evidence>
<keyword evidence="7" id="KW-0406">Ion transport</keyword>
<accession>A0A2S9V885</accession>
<dbReference type="SUPFAM" id="SSF56935">
    <property type="entry name" value="Porins"/>
    <property type="match status" value="1"/>
</dbReference>
<dbReference type="OrthoDB" id="127311at2"/>
<dbReference type="InterPro" id="IPR010916">
    <property type="entry name" value="TonB_box_CS"/>
</dbReference>
<evidence type="ECO:0000259" key="15">
    <source>
        <dbReference type="Pfam" id="PF00593"/>
    </source>
</evidence>
<feature type="domain" description="TonB-dependent receptor plug" evidence="16">
    <location>
        <begin position="59"/>
        <end position="167"/>
    </location>
</feature>
<dbReference type="InterPro" id="IPR000531">
    <property type="entry name" value="Beta-barrel_TonB"/>
</dbReference>
<evidence type="ECO:0000313" key="17">
    <source>
        <dbReference type="EMBL" id="PRO72644.1"/>
    </source>
</evidence>
<organism evidence="17 18">
    <name type="scientific">Alteromonas alba</name>
    <dbReference type="NCBI Taxonomy" id="2079529"/>
    <lineage>
        <taxon>Bacteria</taxon>
        <taxon>Pseudomonadati</taxon>
        <taxon>Pseudomonadota</taxon>
        <taxon>Gammaproteobacteria</taxon>
        <taxon>Alteromonadales</taxon>
        <taxon>Alteromonadaceae</taxon>
        <taxon>Alteromonas/Salinimonas group</taxon>
        <taxon>Alteromonas</taxon>
    </lineage>
</organism>
<evidence type="ECO:0000256" key="7">
    <source>
        <dbReference type="ARBA" id="ARBA00023065"/>
    </source>
</evidence>
<protein>
    <submittedName>
        <fullName evidence="17">TonB-dependent receptor</fullName>
    </submittedName>
</protein>
<dbReference type="AlphaFoldDB" id="A0A2S9V885"/>
<evidence type="ECO:0000256" key="11">
    <source>
        <dbReference type="PROSITE-ProRule" id="PRU01360"/>
    </source>
</evidence>
<dbReference type="InterPro" id="IPR039426">
    <property type="entry name" value="TonB-dep_rcpt-like"/>
</dbReference>
<dbReference type="Pfam" id="PF07715">
    <property type="entry name" value="Plug"/>
    <property type="match status" value="1"/>
</dbReference>
<keyword evidence="18" id="KW-1185">Reference proteome</keyword>
<keyword evidence="5 11" id="KW-0812">Transmembrane</keyword>
<keyword evidence="10 11" id="KW-0998">Cell outer membrane</keyword>
<feature type="domain" description="TonB-dependent receptor-like beta-barrel" evidence="15">
    <location>
        <begin position="301"/>
        <end position="802"/>
    </location>
</feature>
<dbReference type="PROSITE" id="PS52016">
    <property type="entry name" value="TONB_DEPENDENT_REC_3"/>
    <property type="match status" value="1"/>
</dbReference>
<evidence type="ECO:0000256" key="5">
    <source>
        <dbReference type="ARBA" id="ARBA00022692"/>
    </source>
</evidence>
<dbReference type="PANTHER" id="PTHR32552:SF81">
    <property type="entry name" value="TONB-DEPENDENT OUTER MEMBRANE RECEPTOR"/>
    <property type="match status" value="1"/>
</dbReference>
<evidence type="ECO:0000256" key="2">
    <source>
        <dbReference type="ARBA" id="ARBA00022448"/>
    </source>
</evidence>
<evidence type="ECO:0000256" key="13">
    <source>
        <dbReference type="RuleBase" id="RU003357"/>
    </source>
</evidence>
<dbReference type="PANTHER" id="PTHR32552">
    <property type="entry name" value="FERRICHROME IRON RECEPTOR-RELATED"/>
    <property type="match status" value="1"/>
</dbReference>
<evidence type="ECO:0000256" key="12">
    <source>
        <dbReference type="PROSITE-ProRule" id="PRU10143"/>
    </source>
</evidence>
<evidence type="ECO:0000256" key="1">
    <source>
        <dbReference type="ARBA" id="ARBA00004571"/>
    </source>
</evidence>
<dbReference type="Pfam" id="PF00593">
    <property type="entry name" value="TonB_dep_Rec_b-barrel"/>
    <property type="match status" value="1"/>
</dbReference>
<dbReference type="GO" id="GO:0006826">
    <property type="term" value="P:iron ion transport"/>
    <property type="evidence" value="ECO:0007669"/>
    <property type="project" value="UniProtKB-KW"/>
</dbReference>
<evidence type="ECO:0000256" key="6">
    <source>
        <dbReference type="ARBA" id="ARBA00023004"/>
    </source>
</evidence>
<dbReference type="InterPro" id="IPR012910">
    <property type="entry name" value="Plug_dom"/>
</dbReference>
<dbReference type="GO" id="GO:0009279">
    <property type="term" value="C:cell outer membrane"/>
    <property type="evidence" value="ECO:0007669"/>
    <property type="project" value="UniProtKB-SubCell"/>
</dbReference>
<keyword evidence="17" id="KW-0675">Receptor</keyword>
<feature type="chain" id="PRO_5015516493" evidence="14">
    <location>
        <begin position="31"/>
        <end position="859"/>
    </location>
</feature>
<dbReference type="PROSITE" id="PS00430">
    <property type="entry name" value="TONB_DEPENDENT_REC_1"/>
    <property type="match status" value="1"/>
</dbReference>
<feature type="short sequence motif" description="TonB box" evidence="12">
    <location>
        <begin position="47"/>
        <end position="53"/>
    </location>
</feature>
<gene>
    <name evidence="17" type="ORF">C6Y40_15840</name>
</gene>
<dbReference type="EMBL" id="PVNP01000180">
    <property type="protein sequence ID" value="PRO72644.1"/>
    <property type="molecule type" value="Genomic_DNA"/>
</dbReference>
<dbReference type="Gene3D" id="2.40.170.20">
    <property type="entry name" value="TonB-dependent receptor, beta-barrel domain"/>
    <property type="match status" value="2"/>
</dbReference>
<evidence type="ECO:0000313" key="18">
    <source>
        <dbReference type="Proteomes" id="UP000238949"/>
    </source>
</evidence>
<comment type="similarity">
    <text evidence="11 13">Belongs to the TonB-dependent receptor family.</text>
</comment>
<evidence type="ECO:0000256" key="4">
    <source>
        <dbReference type="ARBA" id="ARBA00022496"/>
    </source>
</evidence>
<evidence type="ECO:0000256" key="8">
    <source>
        <dbReference type="ARBA" id="ARBA00023077"/>
    </source>
</evidence>
<evidence type="ECO:0000256" key="10">
    <source>
        <dbReference type="ARBA" id="ARBA00023237"/>
    </source>
</evidence>
<dbReference type="Proteomes" id="UP000238949">
    <property type="component" value="Unassembled WGS sequence"/>
</dbReference>
<keyword evidence="9 11" id="KW-0472">Membrane</keyword>
<feature type="signal peptide" evidence="14">
    <location>
        <begin position="1"/>
        <end position="30"/>
    </location>
</feature>
<keyword evidence="3 11" id="KW-1134">Transmembrane beta strand</keyword>
<evidence type="ECO:0000256" key="14">
    <source>
        <dbReference type="SAM" id="SignalP"/>
    </source>
</evidence>
<dbReference type="RefSeq" id="WP_105935402.1">
    <property type="nucleotide sequence ID" value="NZ_PVNP01000180.1"/>
</dbReference>
<keyword evidence="8 12" id="KW-0798">TonB box</keyword>
<comment type="subcellular location">
    <subcellularLocation>
        <location evidence="1 11">Cell outer membrane</location>
        <topology evidence="1 11">Multi-pass membrane protein</topology>
    </subcellularLocation>
</comment>
<evidence type="ECO:0000259" key="16">
    <source>
        <dbReference type="Pfam" id="PF07715"/>
    </source>
</evidence>